<feature type="domain" description="YagK/YfjJ C-terminal" evidence="1">
    <location>
        <begin position="41"/>
        <end position="220"/>
    </location>
</feature>
<proteinExistence type="predicted"/>
<organism evidence="2 3">
    <name type="scientific">Salmonella enterica subsp. enterica serovar Cubana str. 76814</name>
    <dbReference type="NCBI Taxonomy" id="1192560"/>
    <lineage>
        <taxon>Bacteria</taxon>
        <taxon>Pseudomonadati</taxon>
        <taxon>Pseudomonadota</taxon>
        <taxon>Gammaproteobacteria</taxon>
        <taxon>Enterobacterales</taxon>
        <taxon>Enterobacteriaceae</taxon>
        <taxon>Salmonella</taxon>
    </lineage>
</organism>
<accession>V7IUU0</accession>
<sequence>MYYQHTREDIEMNQRYNLDNRHAPFNERYLERMWIVLNNAINQHSRTLAVIAILRLPEYRDIGDSISSIPDHNGNIMSRFIESLREKITAYQKRKAKQNIRVHYSELRYAWVREYESGKKPHYHIVLLFNHDTFNTLGHYRNESDNLGTLIADAWLSALSLSAFSEYRTLVHFPDNPLYYLHAHSTDFVDIYNSLTFRLSYFAKERSKIYSRDNRSFGCSQR</sequence>
<evidence type="ECO:0000313" key="3">
    <source>
        <dbReference type="Proteomes" id="UP000018534"/>
    </source>
</evidence>
<dbReference type="InterPro" id="IPR057271">
    <property type="entry name" value="YagK_YfjJ_C"/>
</dbReference>
<protein>
    <recommendedName>
        <fullName evidence="1">YagK/YfjJ C-terminal domain-containing protein</fullName>
    </recommendedName>
</protein>
<dbReference type="Proteomes" id="UP000018534">
    <property type="component" value="Unassembled WGS sequence"/>
</dbReference>
<gene>
    <name evidence="2" type="ORF">A628_01311</name>
</gene>
<dbReference type="EMBL" id="AZGR01000027">
    <property type="protein sequence ID" value="ETA88652.1"/>
    <property type="molecule type" value="Genomic_DNA"/>
</dbReference>
<evidence type="ECO:0000259" key="1">
    <source>
        <dbReference type="Pfam" id="PF11726"/>
    </source>
</evidence>
<dbReference type="AlphaFoldDB" id="V7IUU0"/>
<comment type="caution">
    <text evidence="2">The sequence shown here is derived from an EMBL/GenBank/DDBJ whole genome shotgun (WGS) entry which is preliminary data.</text>
</comment>
<dbReference type="Pfam" id="PF11726">
    <property type="entry name" value="YagK_YfjJ_C"/>
    <property type="match status" value="1"/>
</dbReference>
<dbReference type="HOGENOM" id="CLU_086947_0_0_6"/>
<reference evidence="2 3" key="1">
    <citation type="journal article" date="2014" name="Genome Announc.">
        <title>Whole-Genome Sequencing of Salmonella enterica subsp. enterica Serovar Cubana Strains Isolated from Agricultural Sources.</title>
        <authorList>
            <person name="Benahmed F.H."/>
            <person name="Gopinath G.R."/>
            <person name="Wang H."/>
            <person name="Jean-Gilles Beaubrun J."/>
            <person name="Grim C."/>
            <person name="Cheng C.M."/>
            <person name="McClelland M."/>
            <person name="Ayers S."/>
            <person name="Abbott J."/>
            <person name="Desai P."/>
            <person name="Frye J.G."/>
            <person name="Weinstock G."/>
            <person name="Hammack T.S."/>
            <person name="Hanes D.E."/>
            <person name="Rasmussen M.A."/>
            <person name="Davidson M.K."/>
        </authorList>
    </citation>
    <scope>NUCLEOTIDE SEQUENCE [LARGE SCALE GENOMIC DNA]</scope>
    <source>
        <strain evidence="2">76814</strain>
    </source>
</reference>
<dbReference type="PATRIC" id="fig|1192560.4.peg.1204"/>
<name>V7IUU0_SALET</name>
<evidence type="ECO:0000313" key="2">
    <source>
        <dbReference type="EMBL" id="ETA88652.1"/>
    </source>
</evidence>